<protein>
    <recommendedName>
        <fullName evidence="2">protein-tyrosine-phosphatase</fullName>
        <ecNumber evidence="2">3.1.3.48</ecNumber>
    </recommendedName>
</protein>
<dbReference type="InterPro" id="IPR013783">
    <property type="entry name" value="Ig-like_fold"/>
</dbReference>
<keyword evidence="7" id="KW-0904">Protein phosphatase</keyword>
<dbReference type="InterPro" id="IPR041201">
    <property type="entry name" value="PTPRJ_TM"/>
</dbReference>
<feature type="domain" description="Tyrosine-protein phosphatase" evidence="13">
    <location>
        <begin position="1506"/>
        <end position="1754"/>
    </location>
</feature>
<evidence type="ECO:0000256" key="2">
    <source>
        <dbReference type="ARBA" id="ARBA00013064"/>
    </source>
</evidence>
<dbReference type="Gene3D" id="2.60.40.10">
    <property type="entry name" value="Immunoglobulins"/>
    <property type="match status" value="11"/>
</dbReference>
<dbReference type="FunFam" id="3.90.190.10:FF:000009">
    <property type="entry name" value="Receptor-type tyrosine-protein phosphatase beta"/>
    <property type="match status" value="1"/>
</dbReference>
<evidence type="ECO:0000313" key="16">
    <source>
        <dbReference type="Ensembl" id="ENSHBUP00000030922.1"/>
    </source>
</evidence>
<evidence type="ECO:0000256" key="11">
    <source>
        <dbReference type="ARBA" id="ARBA00025789"/>
    </source>
</evidence>
<evidence type="ECO:0000256" key="4">
    <source>
        <dbReference type="ARBA" id="ARBA00022729"/>
    </source>
</evidence>
<evidence type="ECO:0000313" key="17">
    <source>
        <dbReference type="Proteomes" id="UP000264840"/>
    </source>
</evidence>
<dbReference type="InterPro" id="IPR000387">
    <property type="entry name" value="Tyr_Pase_dom"/>
</dbReference>
<keyword evidence="5" id="KW-0677">Repeat</keyword>
<evidence type="ECO:0000256" key="10">
    <source>
        <dbReference type="ARBA" id="ARBA00023180"/>
    </source>
</evidence>
<reference evidence="16" key="2">
    <citation type="submission" date="2025-09" db="UniProtKB">
        <authorList>
            <consortium name="Ensembl"/>
        </authorList>
    </citation>
    <scope>IDENTIFICATION</scope>
</reference>
<dbReference type="SUPFAM" id="SSF52799">
    <property type="entry name" value="(Phosphotyrosine protein) phosphatases II"/>
    <property type="match status" value="1"/>
</dbReference>
<keyword evidence="10" id="KW-0325">Glycoprotein</keyword>
<dbReference type="Pfam" id="PF00041">
    <property type="entry name" value="fn3"/>
    <property type="match status" value="8"/>
</dbReference>
<dbReference type="Gene3D" id="3.90.190.10">
    <property type="entry name" value="Protein tyrosine phosphatase superfamily"/>
    <property type="match status" value="1"/>
</dbReference>
<feature type="domain" description="Tyrosine specific protein phosphatases" evidence="14">
    <location>
        <begin position="1669"/>
        <end position="1745"/>
    </location>
</feature>
<feature type="domain" description="Fibronectin type-III" evidence="15">
    <location>
        <begin position="1174"/>
        <end position="1268"/>
    </location>
</feature>
<evidence type="ECO:0000259" key="13">
    <source>
        <dbReference type="PROSITE" id="PS50055"/>
    </source>
</evidence>
<feature type="domain" description="Fibronectin type-III" evidence="15">
    <location>
        <begin position="490"/>
        <end position="582"/>
    </location>
</feature>
<evidence type="ECO:0000259" key="14">
    <source>
        <dbReference type="PROSITE" id="PS50056"/>
    </source>
</evidence>
<dbReference type="InterPro" id="IPR016130">
    <property type="entry name" value="Tyr_Pase_AS"/>
</dbReference>
<dbReference type="InterPro" id="IPR003961">
    <property type="entry name" value="FN3_dom"/>
</dbReference>
<dbReference type="GO" id="GO:0001525">
    <property type="term" value="P:angiogenesis"/>
    <property type="evidence" value="ECO:0007669"/>
    <property type="project" value="TreeGrafter"/>
</dbReference>
<dbReference type="InterPro" id="IPR029021">
    <property type="entry name" value="Prot-tyrosine_phosphatase-like"/>
</dbReference>
<dbReference type="EC" id="3.1.3.48" evidence="2"/>
<dbReference type="GO" id="GO:0004725">
    <property type="term" value="F:protein tyrosine phosphatase activity"/>
    <property type="evidence" value="ECO:0007669"/>
    <property type="project" value="UniProtKB-EC"/>
</dbReference>
<dbReference type="CDD" id="cd00063">
    <property type="entry name" value="FN3"/>
    <property type="match status" value="7"/>
</dbReference>
<keyword evidence="9" id="KW-0472">Membrane</keyword>
<dbReference type="SUPFAM" id="SSF49265">
    <property type="entry name" value="Fibronectin type III"/>
    <property type="match status" value="10"/>
</dbReference>
<evidence type="ECO:0000256" key="7">
    <source>
        <dbReference type="ARBA" id="ARBA00022912"/>
    </source>
</evidence>
<dbReference type="PROSITE" id="PS50056">
    <property type="entry name" value="TYR_PHOSPHATASE_2"/>
    <property type="match status" value="1"/>
</dbReference>
<feature type="domain" description="Fibronectin type-III" evidence="15">
    <location>
        <begin position="355"/>
        <end position="447"/>
    </location>
</feature>
<dbReference type="PANTHER" id="PTHR46957:SF2">
    <property type="entry name" value="RECEPTOR-TYPE TYROSINE-PROTEIN PHOSPHATASE BETA"/>
    <property type="match status" value="1"/>
</dbReference>
<keyword evidence="3" id="KW-0812">Transmembrane</keyword>
<dbReference type="SMART" id="SM00194">
    <property type="entry name" value="PTPc"/>
    <property type="match status" value="1"/>
</dbReference>
<evidence type="ECO:0000256" key="8">
    <source>
        <dbReference type="ARBA" id="ARBA00022989"/>
    </source>
</evidence>
<name>A0A3Q2WWU8_HAPBU</name>
<dbReference type="PANTHER" id="PTHR46957">
    <property type="entry name" value="CYTOKINE RECEPTOR"/>
    <property type="match status" value="1"/>
</dbReference>
<dbReference type="SMART" id="SM00404">
    <property type="entry name" value="PTPc_motif"/>
    <property type="match status" value="1"/>
</dbReference>
<keyword evidence="8" id="KW-1133">Transmembrane helix</keyword>
<feature type="domain" description="Fibronectin type-III" evidence="15">
    <location>
        <begin position="671"/>
        <end position="758"/>
    </location>
</feature>
<dbReference type="STRING" id="8153.ENSHBUP00000030922"/>
<dbReference type="PROSITE" id="PS50853">
    <property type="entry name" value="FN3"/>
    <property type="match status" value="8"/>
</dbReference>
<dbReference type="InterPro" id="IPR050713">
    <property type="entry name" value="RTP_Phos/Ushers"/>
</dbReference>
<dbReference type="GO" id="GO:0045296">
    <property type="term" value="F:cadherin binding"/>
    <property type="evidence" value="ECO:0007669"/>
    <property type="project" value="TreeGrafter"/>
</dbReference>
<comment type="similarity">
    <text evidence="11">Belongs to the protein-tyrosine phosphatase family. Receptor class 3 subfamily.</text>
</comment>
<dbReference type="Proteomes" id="UP000264840">
    <property type="component" value="Unplaced"/>
</dbReference>
<dbReference type="InterPro" id="IPR036116">
    <property type="entry name" value="FN3_sf"/>
</dbReference>
<dbReference type="GO" id="GO:0043235">
    <property type="term" value="C:receptor complex"/>
    <property type="evidence" value="ECO:0007669"/>
    <property type="project" value="TreeGrafter"/>
</dbReference>
<evidence type="ECO:0000256" key="6">
    <source>
        <dbReference type="ARBA" id="ARBA00022801"/>
    </source>
</evidence>
<keyword evidence="6" id="KW-0378">Hydrolase</keyword>
<dbReference type="PRINTS" id="PR00700">
    <property type="entry name" value="PRTYPHPHTASE"/>
</dbReference>
<evidence type="ECO:0000256" key="1">
    <source>
        <dbReference type="ARBA" id="ARBA00004479"/>
    </source>
</evidence>
<comment type="subcellular location">
    <subcellularLocation>
        <location evidence="1">Membrane</location>
        <topology evidence="1">Single-pass type I membrane protein</topology>
    </subcellularLocation>
</comment>
<evidence type="ECO:0000256" key="12">
    <source>
        <dbReference type="ARBA" id="ARBA00051722"/>
    </source>
</evidence>
<proteinExistence type="inferred from homology"/>
<evidence type="ECO:0000259" key="15">
    <source>
        <dbReference type="PROSITE" id="PS50853"/>
    </source>
</evidence>
<dbReference type="FunFam" id="2.60.40.10:FF:000369">
    <property type="entry name" value="Protein tyrosine phosphatase, receptor type B"/>
    <property type="match status" value="5"/>
</dbReference>
<dbReference type="InterPro" id="IPR000242">
    <property type="entry name" value="PTP_cat"/>
</dbReference>
<dbReference type="PROSITE" id="PS50055">
    <property type="entry name" value="TYR_PHOSPHATASE_PTP"/>
    <property type="match status" value="1"/>
</dbReference>
<keyword evidence="17" id="KW-1185">Reference proteome</keyword>
<reference evidence="16" key="1">
    <citation type="submission" date="2025-08" db="UniProtKB">
        <authorList>
            <consortium name="Ensembl"/>
        </authorList>
    </citation>
    <scope>IDENTIFICATION</scope>
</reference>
<comment type="catalytic activity">
    <reaction evidence="12">
        <text>O-phospho-L-tyrosyl-[protein] + H2O = L-tyrosyl-[protein] + phosphate</text>
        <dbReference type="Rhea" id="RHEA:10684"/>
        <dbReference type="Rhea" id="RHEA-COMP:10136"/>
        <dbReference type="Rhea" id="RHEA-COMP:20101"/>
        <dbReference type="ChEBI" id="CHEBI:15377"/>
        <dbReference type="ChEBI" id="CHEBI:43474"/>
        <dbReference type="ChEBI" id="CHEBI:46858"/>
        <dbReference type="ChEBI" id="CHEBI:61978"/>
        <dbReference type="EC" id="3.1.3.48"/>
    </reaction>
</comment>
<dbReference type="PROSITE" id="PS00383">
    <property type="entry name" value="TYR_PHOSPHATASE_1"/>
    <property type="match status" value="1"/>
</dbReference>
<evidence type="ECO:0000256" key="5">
    <source>
        <dbReference type="ARBA" id="ARBA00022737"/>
    </source>
</evidence>
<organism evidence="16 17">
    <name type="scientific">Haplochromis burtoni</name>
    <name type="common">Burton's mouthbrooder</name>
    <name type="synonym">Chromis burtoni</name>
    <dbReference type="NCBI Taxonomy" id="8153"/>
    <lineage>
        <taxon>Eukaryota</taxon>
        <taxon>Metazoa</taxon>
        <taxon>Chordata</taxon>
        <taxon>Craniata</taxon>
        <taxon>Vertebrata</taxon>
        <taxon>Euteleostomi</taxon>
        <taxon>Actinopterygii</taxon>
        <taxon>Neopterygii</taxon>
        <taxon>Teleostei</taxon>
        <taxon>Neoteleostei</taxon>
        <taxon>Acanthomorphata</taxon>
        <taxon>Ovalentaria</taxon>
        <taxon>Cichlomorphae</taxon>
        <taxon>Cichliformes</taxon>
        <taxon>Cichlidae</taxon>
        <taxon>African cichlids</taxon>
        <taxon>Pseudocrenilabrinae</taxon>
        <taxon>Haplochromini</taxon>
        <taxon>Haplochromis</taxon>
    </lineage>
</organism>
<keyword evidence="4" id="KW-0732">Signal</keyword>
<feature type="domain" description="Fibronectin type-III" evidence="15">
    <location>
        <begin position="179"/>
        <end position="265"/>
    </location>
</feature>
<dbReference type="Ensembl" id="ENSHBUT00000022394.1">
    <property type="protein sequence ID" value="ENSHBUP00000030922.1"/>
    <property type="gene ID" value="ENSHBUG00000016350.1"/>
</dbReference>
<feature type="domain" description="Fibronectin type-III" evidence="15">
    <location>
        <begin position="1083"/>
        <end position="1173"/>
    </location>
</feature>
<dbReference type="InterPro" id="IPR003595">
    <property type="entry name" value="Tyr_Pase_cat"/>
</dbReference>
<dbReference type="SMART" id="SM00060">
    <property type="entry name" value="FN3"/>
    <property type="match status" value="12"/>
</dbReference>
<dbReference type="GeneTree" id="ENSGT00940000156088"/>
<accession>A0A3Q2WWU8</accession>
<sequence length="1809" mass="199298">MLLFLKFSSQCFFSLMSDLFCQNGSSAAPAEENVASSPCSISLSELVSSLDSISLTVSTPGQNCSFTVTSPDTDGIECRQRTREEEALEGSSRPGTTYQLQVQSKTDQESANITAFQPLNFFSTVMSAGLLKNETLGSTTTRHTLNSLVPGRLYNITVVTEGGKLQNSRTIEAQTVPSAVFNLTTNYENSTSLLLSWQKPKGDLDALIVTLTYNGTRLWETTLPGNVTEVTIHQLTPGSVYQLTVTSRSGRLTNQSKITVRTAPAPASLLTLSPSASGGLFLAWSPPAGHWENYRLFLFDGSQQVVSTSLDQEAVNFSIPSAGLTPGRVYRVVLRVESGGLTAESSCEGSTAPAPVLDLHIRHSDQTSLSAMWSHSPLGLRDSYFLTLYHGNNSTATRTVEPNMRECTFNVLTPGRLYTITVTTRSGKLNTSVSVEGRTVPMELHAFTLRNMGVNNLEASWTKPPGDVDLYMLTLLQDSKNDTMIFLFSAPEPVSEITVSNGGKSDALQVSWRPVSGVVDSYLVCLEERKGISKHKFVVSHSSPPECSFRSLEAGRLYSVVIKTRSGDLETATTVLARTQPATVQNPIAVHSGRDNFLKVYWRQAAGVLDRYVVLIRYNHTVLQNKSVSAGHNECVFSSLTSGRLYTVTVETWSGDYVSSISTDGRTFPAAVQNLLLSNAGTDKLNVTWSPAPGDVDYYEVTLLFNDSRVFPPVTLGGEVRQHRLTSLTPGRLYKIVVATFSGSYQRAEFIEGRTVPRAVGNLHLVPQPGLTDSVAGLLASWIPGEGDLDMYIVSLLTGVITIDTRPVPKHVTTLDFLELTPGHLYTITVQSMSGKLSNSNTATGRTAPARVTALQADNDHTTHSLTVSWERPVGAYDSYSLQLLDEAGIMVINRTVAAESRSELLEGLTSGKWYRVRVVTLSGGMPSLEASAEGQTRPAAVSNLLVISANTSSLSFSWRPSDGHVDIYDLTLYSISEGTTNHRQGSPGSRRDHHTVGSTFTCFLMFISQLESHADLFVSLLRKVVLYDVSGSTLGAQTLGAEHTSHTFTALVPGRLYRAEVITHSGDLTNNVSAFGRTSPQPPAHLSVKQGPSNDTIELLWAVPTKGDYSNFSLQWTPPDQLTVTQTHLTSCIVGGMFPGREYNFTLMTASGGGAKGGPTVRSQPIQRNIRTSPSSLKSIHCFPLSSSSLSCSWSPPHADFDSYEVECRRYDDRELISALKLVGGVTAVTLDHLEPYRKYSVTVRVSSAGQTSPPVTHTTVTMIDRPPVPPQSVCVTKRSSKIKSSSILFRFNCSWFSDTNGAVRYFTVIVAESDGTNTPTHRHPLPSYRDYISNSSVRAYQTAYFPSRCPQDTESSAGQVVEVNLGAGGDRLGGSCDHYHDGDLYLSDSYGAFCDGPLKAKTSYRLSVRAFTRLFDENHREFSQPLFTDTYLSEPLRTHSEPLGGVVEGLSAGMFLIGMMVAVVSLLAYRQRLLFVYLSLFSPIKAGHFESHLTKLQADSNYLLSEEFEDLKDVGRNQTMDVARVPENRGKNRYNNILPYDSTRVKLSYLEDDPCSDYINASYIPGNNYRREYIATQGPLPGTKDDFWRMVRPLDQNVHLKLQILLTDREPLYYGDLVIQMLSESVLPEWTIREFKITSESSCSYPRVLRHFHYTVWPDHGVPESTQSLIQFVRTARDYVDRSPSTGATVVHCSAGVGRTGTFIALDRVLQQLDSKGAIDLYGCVFDLRLHRQHMVQTECQYAFLYQCIRDVLRARKHRSEQENPLYPIYENFNPEYCRGETVSNICHRSPEMKQSTCGREPSHFCV</sequence>
<evidence type="ECO:0000256" key="3">
    <source>
        <dbReference type="ARBA" id="ARBA00022692"/>
    </source>
</evidence>
<dbReference type="Pfam" id="PF18861">
    <property type="entry name" value="PTP_tm"/>
    <property type="match status" value="1"/>
</dbReference>
<feature type="domain" description="Fibronectin type-III" evidence="15">
    <location>
        <begin position="583"/>
        <end position="670"/>
    </location>
</feature>
<dbReference type="OMA" id="HWENYRL"/>
<evidence type="ECO:0000256" key="9">
    <source>
        <dbReference type="ARBA" id="ARBA00023136"/>
    </source>
</evidence>
<dbReference type="Pfam" id="PF00102">
    <property type="entry name" value="Y_phosphatase"/>
    <property type="match status" value="1"/>
</dbReference>
<dbReference type="GO" id="GO:0016020">
    <property type="term" value="C:membrane"/>
    <property type="evidence" value="ECO:0007669"/>
    <property type="project" value="UniProtKB-SubCell"/>
</dbReference>
<feature type="domain" description="Fibronectin type-III" evidence="15">
    <location>
        <begin position="848"/>
        <end position="940"/>
    </location>
</feature>